<feature type="domain" description="F-box" evidence="1">
    <location>
        <begin position="1"/>
        <end position="43"/>
    </location>
</feature>
<dbReference type="STRING" id="90262.A0A1X2HYC4"/>
<name>A0A1X2HYC4_9FUNG</name>
<dbReference type="PANTHER" id="PTHR13318">
    <property type="entry name" value="PARTNER OF PAIRED, ISOFORM B-RELATED"/>
    <property type="match status" value="1"/>
</dbReference>
<keyword evidence="3" id="KW-1185">Reference proteome</keyword>
<proteinExistence type="predicted"/>
<dbReference type="OrthoDB" id="10257471at2759"/>
<dbReference type="GO" id="GO:0031146">
    <property type="term" value="P:SCF-dependent proteasomal ubiquitin-dependent protein catabolic process"/>
    <property type="evidence" value="ECO:0007669"/>
    <property type="project" value="TreeGrafter"/>
</dbReference>
<organism evidence="2 3">
    <name type="scientific">Absidia repens</name>
    <dbReference type="NCBI Taxonomy" id="90262"/>
    <lineage>
        <taxon>Eukaryota</taxon>
        <taxon>Fungi</taxon>
        <taxon>Fungi incertae sedis</taxon>
        <taxon>Mucoromycota</taxon>
        <taxon>Mucoromycotina</taxon>
        <taxon>Mucoromycetes</taxon>
        <taxon>Mucorales</taxon>
        <taxon>Cunninghamellaceae</taxon>
        <taxon>Absidia</taxon>
    </lineage>
</organism>
<evidence type="ECO:0000259" key="1">
    <source>
        <dbReference type="Pfam" id="PF12937"/>
    </source>
</evidence>
<evidence type="ECO:0000313" key="2">
    <source>
        <dbReference type="EMBL" id="ORZ05249.1"/>
    </source>
</evidence>
<dbReference type="InterPro" id="IPR032675">
    <property type="entry name" value="LRR_dom_sf"/>
</dbReference>
<dbReference type="GO" id="GO:0019005">
    <property type="term" value="C:SCF ubiquitin ligase complex"/>
    <property type="evidence" value="ECO:0007669"/>
    <property type="project" value="TreeGrafter"/>
</dbReference>
<reference evidence="2 3" key="1">
    <citation type="submission" date="2016-07" db="EMBL/GenBank/DDBJ databases">
        <title>Pervasive Adenine N6-methylation of Active Genes in Fungi.</title>
        <authorList>
            <consortium name="DOE Joint Genome Institute"/>
            <person name="Mondo S.J."/>
            <person name="Dannebaum R.O."/>
            <person name="Kuo R.C."/>
            <person name="Labutti K."/>
            <person name="Haridas S."/>
            <person name="Kuo A."/>
            <person name="Salamov A."/>
            <person name="Ahrendt S.R."/>
            <person name="Lipzen A."/>
            <person name="Sullivan W."/>
            <person name="Andreopoulos W.B."/>
            <person name="Clum A."/>
            <person name="Lindquist E."/>
            <person name="Daum C."/>
            <person name="Ramamoorthy G.K."/>
            <person name="Gryganskyi A."/>
            <person name="Culley D."/>
            <person name="Magnuson J.K."/>
            <person name="James T.Y."/>
            <person name="O'Malley M.A."/>
            <person name="Stajich J.E."/>
            <person name="Spatafora J.W."/>
            <person name="Visel A."/>
            <person name="Grigoriev I.V."/>
        </authorList>
    </citation>
    <scope>NUCLEOTIDE SEQUENCE [LARGE SCALE GENOMIC DNA]</scope>
    <source>
        <strain evidence="2 3">NRRL 1336</strain>
    </source>
</reference>
<dbReference type="Gene3D" id="3.80.10.10">
    <property type="entry name" value="Ribonuclease Inhibitor"/>
    <property type="match status" value="2"/>
</dbReference>
<dbReference type="InterPro" id="IPR001810">
    <property type="entry name" value="F-box_dom"/>
</dbReference>
<comment type="caution">
    <text evidence="2">The sequence shown here is derived from an EMBL/GenBank/DDBJ whole genome shotgun (WGS) entry which is preliminary data.</text>
</comment>
<dbReference type="SUPFAM" id="SSF52047">
    <property type="entry name" value="RNI-like"/>
    <property type="match status" value="1"/>
</dbReference>
<dbReference type="Proteomes" id="UP000193560">
    <property type="component" value="Unassembled WGS sequence"/>
</dbReference>
<dbReference type="Pfam" id="PF12937">
    <property type="entry name" value="F-box-like"/>
    <property type="match status" value="1"/>
</dbReference>
<gene>
    <name evidence="2" type="ORF">BCR42DRAFT_428478</name>
</gene>
<sequence>MNHLPPEIISSILQHISEQSDLLTCTLVNRCIYEATLPFLWRFFAQGKQIGGDKEEERTMVSTFLDCLMQQPSHPIVKHVQELELYSRWTDNQLMRLISLIGPQVKNVYIANGQAISDMSLQPLARAWPQLTDLYLYSASATQASMVALARHCPRLRVLSLSCCPDLSPDTFAPFVHAGNAGVGVGVENVTLYTNGGPEPWNDQTVLDLAQLPLRSFSFSGHGSSSDIMHSSILTSVWPQLTHLELECIGAVGDDSRLIPFIKAHPQLTEVTLHETLMTDATLDAMGMYLRDVTYLGLAGNRHITVSGVRRLVRHHRHWYHLAWVDLYNCKLKYDAFPEACRVGDPNDALNNCVHHLNQDAIDTIRQMEYPEL</sequence>
<protein>
    <recommendedName>
        <fullName evidence="1">F-box domain-containing protein</fullName>
    </recommendedName>
</protein>
<dbReference type="AlphaFoldDB" id="A0A1X2HYC4"/>
<dbReference type="EMBL" id="MCGE01000045">
    <property type="protein sequence ID" value="ORZ05249.1"/>
    <property type="molecule type" value="Genomic_DNA"/>
</dbReference>
<evidence type="ECO:0000313" key="3">
    <source>
        <dbReference type="Proteomes" id="UP000193560"/>
    </source>
</evidence>
<accession>A0A1X2HYC4</accession>